<dbReference type="Proteomes" id="UP000070700">
    <property type="component" value="Unassembled WGS sequence"/>
</dbReference>
<sequence>MSSRSSSEMSNESLLPVQEQEKHDLYIKKPSRARKVFQSICKRRFYTNGVSILHQIFFIVLFIAGINIAYRQGLRHLAPRAIKSFVPQIAPLSTPVIFEDSADWSGNTPQAAIGWNRWLKNFETHTIAIPTSSIEEFGYEPGLPDTTHSERFSIAMFHQLHCLATIREFAYLPDAKRNPNGKPLDHDGVSFSPFHMDHCFNYLRQAIECFADATVEWAKIDESGKRKGIQGWGIPHRECRDRDSLEAFAVEHHNVTM</sequence>
<dbReference type="AlphaFoldDB" id="A0A132B7D0"/>
<dbReference type="OrthoDB" id="3687641at2759"/>
<dbReference type="RefSeq" id="XP_018062673.1">
    <property type="nucleotide sequence ID" value="XM_018220797.1"/>
</dbReference>
<evidence type="ECO:0000313" key="4">
    <source>
        <dbReference type="EMBL" id="KUJ08318.1"/>
    </source>
</evidence>
<dbReference type="InterPro" id="IPR021765">
    <property type="entry name" value="UstYa-like"/>
</dbReference>
<dbReference type="GO" id="GO:0043386">
    <property type="term" value="P:mycotoxin biosynthetic process"/>
    <property type="evidence" value="ECO:0007669"/>
    <property type="project" value="InterPro"/>
</dbReference>
<name>A0A132B7D0_MOLSC</name>
<evidence type="ECO:0000313" key="5">
    <source>
        <dbReference type="Proteomes" id="UP000070700"/>
    </source>
</evidence>
<proteinExistence type="inferred from homology"/>
<keyword evidence="5" id="KW-1185">Reference proteome</keyword>
<feature type="transmembrane region" description="Helical" evidence="3">
    <location>
        <begin position="52"/>
        <end position="70"/>
    </location>
</feature>
<comment type="pathway">
    <text evidence="1">Mycotoxin biosynthesis.</text>
</comment>
<dbReference type="PANTHER" id="PTHR33365:SF4">
    <property type="entry name" value="CYCLOCHLOROTINE BIOSYNTHESIS PROTEIN O"/>
    <property type="match status" value="1"/>
</dbReference>
<dbReference type="Pfam" id="PF11807">
    <property type="entry name" value="UstYa"/>
    <property type="match status" value="1"/>
</dbReference>
<dbReference type="PANTHER" id="PTHR33365">
    <property type="entry name" value="YALI0B05434P"/>
    <property type="match status" value="1"/>
</dbReference>
<evidence type="ECO:0000256" key="2">
    <source>
        <dbReference type="ARBA" id="ARBA00035112"/>
    </source>
</evidence>
<accession>A0A132B7D0</accession>
<keyword evidence="3" id="KW-0472">Membrane</keyword>
<dbReference type="InParanoid" id="A0A132B7D0"/>
<dbReference type="EMBL" id="KQ947436">
    <property type="protein sequence ID" value="KUJ08318.1"/>
    <property type="molecule type" value="Genomic_DNA"/>
</dbReference>
<organism evidence="4 5">
    <name type="scientific">Mollisia scopiformis</name>
    <name type="common">Conifer needle endophyte fungus</name>
    <name type="synonym">Phialocephala scopiformis</name>
    <dbReference type="NCBI Taxonomy" id="149040"/>
    <lineage>
        <taxon>Eukaryota</taxon>
        <taxon>Fungi</taxon>
        <taxon>Dikarya</taxon>
        <taxon>Ascomycota</taxon>
        <taxon>Pezizomycotina</taxon>
        <taxon>Leotiomycetes</taxon>
        <taxon>Helotiales</taxon>
        <taxon>Mollisiaceae</taxon>
        <taxon>Mollisia</taxon>
    </lineage>
</organism>
<gene>
    <name evidence="4" type="ORF">LY89DRAFT_742156</name>
</gene>
<evidence type="ECO:0000256" key="3">
    <source>
        <dbReference type="SAM" id="Phobius"/>
    </source>
</evidence>
<evidence type="ECO:0000256" key="1">
    <source>
        <dbReference type="ARBA" id="ARBA00004685"/>
    </source>
</evidence>
<dbReference type="KEGG" id="psco:LY89DRAFT_742156"/>
<reference evidence="4 5" key="1">
    <citation type="submission" date="2015-10" db="EMBL/GenBank/DDBJ databases">
        <title>Full genome of DAOMC 229536 Phialocephala scopiformis, a fungal endophyte of spruce producing the potent anti-insectan compound rugulosin.</title>
        <authorList>
            <consortium name="DOE Joint Genome Institute"/>
            <person name="Walker A.K."/>
            <person name="Frasz S.L."/>
            <person name="Seifert K.A."/>
            <person name="Miller J.D."/>
            <person name="Mondo S.J."/>
            <person name="Labutti K."/>
            <person name="Lipzen A."/>
            <person name="Dockter R."/>
            <person name="Kennedy M."/>
            <person name="Grigoriev I.V."/>
            <person name="Spatafora J.W."/>
        </authorList>
    </citation>
    <scope>NUCLEOTIDE SEQUENCE [LARGE SCALE GENOMIC DNA]</scope>
    <source>
        <strain evidence="4 5">CBS 120377</strain>
    </source>
</reference>
<dbReference type="GeneID" id="28830523"/>
<keyword evidence="3" id="KW-1133">Transmembrane helix</keyword>
<comment type="similarity">
    <text evidence="2">Belongs to the ustYa family.</text>
</comment>
<keyword evidence="3" id="KW-0812">Transmembrane</keyword>
<protein>
    <submittedName>
        <fullName evidence="4">Uncharacterized protein</fullName>
    </submittedName>
</protein>